<sequence length="154" mass="16697">MPAGPVQAVPPPPPVATEPKQPAARAWAWMLLTRVGISGRYERLGGTASRRRLRALRASGATYGVICSVIEVSGTNLINIACRGRRDIKVGESHRKEFHSGEPVPNLLFLFSQPMEEEASSKEDSAPSKPVVGIIYPPPEVRNIVDKTASFVAR</sequence>
<proteinExistence type="predicted"/>
<organism evidence="1 2">
    <name type="scientific">Saguinus oedipus</name>
    <name type="common">Cotton-top tamarin</name>
    <name type="synonym">Oedipomidas oedipus</name>
    <dbReference type="NCBI Taxonomy" id="9490"/>
    <lineage>
        <taxon>Eukaryota</taxon>
        <taxon>Metazoa</taxon>
        <taxon>Chordata</taxon>
        <taxon>Craniata</taxon>
        <taxon>Vertebrata</taxon>
        <taxon>Euteleostomi</taxon>
        <taxon>Mammalia</taxon>
        <taxon>Eutheria</taxon>
        <taxon>Euarchontoglires</taxon>
        <taxon>Primates</taxon>
        <taxon>Haplorrhini</taxon>
        <taxon>Platyrrhini</taxon>
        <taxon>Cebidae</taxon>
        <taxon>Callitrichinae</taxon>
        <taxon>Saguinus</taxon>
    </lineage>
</organism>
<evidence type="ECO:0000313" key="2">
    <source>
        <dbReference type="Proteomes" id="UP001266305"/>
    </source>
</evidence>
<protein>
    <submittedName>
        <fullName evidence="1">Uncharacterized protein</fullName>
    </submittedName>
</protein>
<dbReference type="EMBL" id="JASSZA010000001">
    <property type="protein sequence ID" value="KAK2121367.1"/>
    <property type="molecule type" value="Genomic_DNA"/>
</dbReference>
<evidence type="ECO:0000313" key="1">
    <source>
        <dbReference type="EMBL" id="KAK2121367.1"/>
    </source>
</evidence>
<dbReference type="InterPro" id="IPR035967">
    <property type="entry name" value="SWAP/Surp_sf"/>
</dbReference>
<accession>A0ABQ9WI75</accession>
<comment type="caution">
    <text evidence="1">The sequence shown here is derived from an EMBL/GenBank/DDBJ whole genome shotgun (WGS) entry which is preliminary data.</text>
</comment>
<reference evidence="1 2" key="1">
    <citation type="submission" date="2023-05" db="EMBL/GenBank/DDBJ databases">
        <title>B98-5 Cell Line De Novo Hybrid Assembly: An Optical Mapping Approach.</title>
        <authorList>
            <person name="Kananen K."/>
            <person name="Auerbach J.A."/>
            <person name="Kautto E."/>
            <person name="Blachly J.S."/>
        </authorList>
    </citation>
    <scope>NUCLEOTIDE SEQUENCE [LARGE SCALE GENOMIC DNA]</scope>
    <source>
        <strain evidence="1">B95-8</strain>
        <tissue evidence="1">Cell line</tissue>
    </source>
</reference>
<keyword evidence="2" id="KW-1185">Reference proteome</keyword>
<dbReference type="Proteomes" id="UP001266305">
    <property type="component" value="Unassembled WGS sequence"/>
</dbReference>
<dbReference type="SUPFAM" id="SSF109905">
    <property type="entry name" value="Surp module (SWAP domain)"/>
    <property type="match status" value="1"/>
</dbReference>
<name>A0ABQ9WI75_SAGOE</name>
<gene>
    <name evidence="1" type="ORF">P7K49_002753</name>
</gene>